<keyword evidence="3" id="KW-1185">Reference proteome</keyword>
<feature type="compositionally biased region" description="Low complexity" evidence="1">
    <location>
        <begin position="12"/>
        <end position="27"/>
    </location>
</feature>
<dbReference type="EMBL" id="PGOL01003215">
    <property type="protein sequence ID" value="PKI42262.1"/>
    <property type="molecule type" value="Genomic_DNA"/>
</dbReference>
<proteinExistence type="predicted"/>
<sequence>MAVSSSLVPTLSFAANSSSSKSSSSLLPSWSFSKAHQMSSNGRLSIHCSSSSSSSSSPPEFEPTSPNQLNPRQTQVSSLSSFGLTMPENGKRSYRWRRVLLK</sequence>
<evidence type="ECO:0000313" key="2">
    <source>
        <dbReference type="EMBL" id="PKI42262.1"/>
    </source>
</evidence>
<feature type="non-terminal residue" evidence="2">
    <location>
        <position position="102"/>
    </location>
</feature>
<feature type="region of interest" description="Disordered" evidence="1">
    <location>
        <begin position="1"/>
        <end position="27"/>
    </location>
</feature>
<gene>
    <name evidence="2" type="ORF">CRG98_037378</name>
</gene>
<feature type="region of interest" description="Disordered" evidence="1">
    <location>
        <begin position="43"/>
        <end position="88"/>
    </location>
</feature>
<evidence type="ECO:0000313" key="3">
    <source>
        <dbReference type="Proteomes" id="UP000233551"/>
    </source>
</evidence>
<dbReference type="Proteomes" id="UP000233551">
    <property type="component" value="Unassembled WGS sequence"/>
</dbReference>
<evidence type="ECO:0000256" key="1">
    <source>
        <dbReference type="SAM" id="MobiDB-lite"/>
    </source>
</evidence>
<comment type="caution">
    <text evidence="2">The sequence shown here is derived from an EMBL/GenBank/DDBJ whole genome shotgun (WGS) entry which is preliminary data.</text>
</comment>
<reference evidence="2 3" key="1">
    <citation type="submission" date="2017-11" db="EMBL/GenBank/DDBJ databases">
        <title>De-novo sequencing of pomegranate (Punica granatum L.) genome.</title>
        <authorList>
            <person name="Akparov Z."/>
            <person name="Amiraslanov A."/>
            <person name="Hajiyeva S."/>
            <person name="Abbasov M."/>
            <person name="Kaur K."/>
            <person name="Hamwieh A."/>
            <person name="Solovyev V."/>
            <person name="Salamov A."/>
            <person name="Braich B."/>
            <person name="Kosarev P."/>
            <person name="Mahmoud A."/>
            <person name="Hajiyev E."/>
            <person name="Babayeva S."/>
            <person name="Izzatullayeva V."/>
            <person name="Mammadov A."/>
            <person name="Mammadov A."/>
            <person name="Sharifova S."/>
            <person name="Ojaghi J."/>
            <person name="Eynullazada K."/>
            <person name="Bayramov B."/>
            <person name="Abdulazimova A."/>
            <person name="Shahmuradov I."/>
        </authorList>
    </citation>
    <scope>NUCLEOTIDE SEQUENCE [LARGE SCALE GENOMIC DNA]</scope>
    <source>
        <strain evidence="3">cv. AG2017</strain>
        <tissue evidence="2">Leaf</tissue>
    </source>
</reference>
<name>A0A2I0IE53_PUNGR</name>
<organism evidence="2 3">
    <name type="scientific">Punica granatum</name>
    <name type="common">Pomegranate</name>
    <dbReference type="NCBI Taxonomy" id="22663"/>
    <lineage>
        <taxon>Eukaryota</taxon>
        <taxon>Viridiplantae</taxon>
        <taxon>Streptophyta</taxon>
        <taxon>Embryophyta</taxon>
        <taxon>Tracheophyta</taxon>
        <taxon>Spermatophyta</taxon>
        <taxon>Magnoliopsida</taxon>
        <taxon>eudicotyledons</taxon>
        <taxon>Gunneridae</taxon>
        <taxon>Pentapetalae</taxon>
        <taxon>rosids</taxon>
        <taxon>malvids</taxon>
        <taxon>Myrtales</taxon>
        <taxon>Lythraceae</taxon>
        <taxon>Punica</taxon>
    </lineage>
</organism>
<protein>
    <submittedName>
        <fullName evidence="2">Uncharacterized protein</fullName>
    </submittedName>
</protein>
<accession>A0A2I0IE53</accession>
<dbReference type="AlphaFoldDB" id="A0A2I0IE53"/>
<feature type="compositionally biased region" description="Polar residues" evidence="1">
    <location>
        <begin position="64"/>
        <end position="83"/>
    </location>
</feature>